<organism evidence="1 2">
    <name type="scientific">Haloarcula marismortui ATCC 33799</name>
    <dbReference type="NCBI Taxonomy" id="662475"/>
    <lineage>
        <taxon>Archaea</taxon>
        <taxon>Methanobacteriati</taxon>
        <taxon>Methanobacteriota</taxon>
        <taxon>Stenosarchaea group</taxon>
        <taxon>Halobacteria</taxon>
        <taxon>Halobacteriales</taxon>
        <taxon>Haloarculaceae</taxon>
        <taxon>Haloarcula</taxon>
    </lineage>
</organism>
<evidence type="ECO:0000313" key="1">
    <source>
        <dbReference type="EMBL" id="EMA09629.1"/>
    </source>
</evidence>
<proteinExistence type="predicted"/>
<dbReference type="AlphaFoldDB" id="M0JNT9"/>
<dbReference type="Proteomes" id="UP000011687">
    <property type="component" value="Unassembled WGS sequence"/>
</dbReference>
<protein>
    <submittedName>
        <fullName evidence="1">Uncharacterized protein</fullName>
    </submittedName>
</protein>
<accession>M0JNT9</accession>
<evidence type="ECO:0000313" key="2">
    <source>
        <dbReference type="Proteomes" id="UP000011687"/>
    </source>
</evidence>
<dbReference type="EMBL" id="AOLS01000124">
    <property type="protein sequence ID" value="EMA09629.1"/>
    <property type="molecule type" value="Genomic_DNA"/>
</dbReference>
<sequence>MRNRHLLAAGLSRLCYRSEKVPFADGEADDLDTPLKMLPFMGNLTATVFLVNIKGLVSECPAKLVR</sequence>
<gene>
    <name evidence="1" type="ORF">C435_21265</name>
</gene>
<name>M0JNT9_9EURY</name>
<keyword evidence="2" id="KW-1185">Reference proteome</keyword>
<comment type="caution">
    <text evidence="1">The sequence shown here is derived from an EMBL/GenBank/DDBJ whole genome shotgun (WGS) entry which is preliminary data.</text>
</comment>
<reference evidence="1 2" key="1">
    <citation type="journal article" date="2014" name="PLoS Genet.">
        <title>Phylogenetically driven sequencing of extremely halophilic archaea reveals strategies for static and dynamic osmo-response.</title>
        <authorList>
            <person name="Becker E.A."/>
            <person name="Seitzer P.M."/>
            <person name="Tritt A."/>
            <person name="Larsen D."/>
            <person name="Krusor M."/>
            <person name="Yao A.I."/>
            <person name="Wu D."/>
            <person name="Madern D."/>
            <person name="Eisen J.A."/>
            <person name="Darling A.E."/>
            <person name="Facciotti M.T."/>
        </authorList>
    </citation>
    <scope>NUCLEOTIDE SEQUENCE [LARGE SCALE GENOMIC DNA]</scope>
    <source>
        <strain evidence="1 2">ATCC 33799</strain>
    </source>
</reference>